<feature type="domain" description="Methylated-DNA-[protein]-cysteine S-methyltransferase DNA binding" evidence="9">
    <location>
        <begin position="72"/>
        <end position="153"/>
    </location>
</feature>
<dbReference type="NCBIfam" id="TIGR00589">
    <property type="entry name" value="ogt"/>
    <property type="match status" value="1"/>
</dbReference>
<dbReference type="GO" id="GO:0032259">
    <property type="term" value="P:methylation"/>
    <property type="evidence" value="ECO:0007669"/>
    <property type="project" value="UniProtKB-KW"/>
</dbReference>
<dbReference type="InterPro" id="IPR036631">
    <property type="entry name" value="MGMT_N_sf"/>
</dbReference>
<organism evidence="10 11">
    <name type="scientific">Pseudogulbenkiania ferrooxidans 2002</name>
    <dbReference type="NCBI Taxonomy" id="279714"/>
    <lineage>
        <taxon>Bacteria</taxon>
        <taxon>Pseudomonadati</taxon>
        <taxon>Pseudomonadota</taxon>
        <taxon>Betaproteobacteria</taxon>
        <taxon>Neisseriales</taxon>
        <taxon>Chromobacteriaceae</taxon>
        <taxon>Pseudogulbenkiania</taxon>
    </lineage>
</organism>
<accession>B9Z1Z0</accession>
<comment type="caution">
    <text evidence="10">The sequence shown here is derived from an EMBL/GenBank/DDBJ whole genome shotgun (WGS) entry which is preliminary data.</text>
</comment>
<dbReference type="RefSeq" id="WP_008953395.1">
    <property type="nucleotide sequence ID" value="NZ_ACIS01000003.1"/>
</dbReference>
<dbReference type="Gene3D" id="1.10.10.10">
    <property type="entry name" value="Winged helix-like DNA-binding domain superfamily/Winged helix DNA-binding domain"/>
    <property type="match status" value="1"/>
</dbReference>
<comment type="similarity">
    <text evidence="2">Belongs to the MGMT family.</text>
</comment>
<dbReference type="eggNOG" id="COG0350">
    <property type="taxonomic scope" value="Bacteria"/>
</dbReference>
<dbReference type="FunFam" id="1.10.10.10:FF:000214">
    <property type="entry name" value="Methylated-DNA--protein-cysteine methyltransferase"/>
    <property type="match status" value="1"/>
</dbReference>
<evidence type="ECO:0000256" key="6">
    <source>
        <dbReference type="ARBA" id="ARBA00022763"/>
    </source>
</evidence>
<dbReference type="GO" id="GO:0006281">
    <property type="term" value="P:DNA repair"/>
    <property type="evidence" value="ECO:0007669"/>
    <property type="project" value="UniProtKB-KW"/>
</dbReference>
<keyword evidence="11" id="KW-1185">Reference proteome</keyword>
<evidence type="ECO:0000256" key="4">
    <source>
        <dbReference type="ARBA" id="ARBA00022603"/>
    </source>
</evidence>
<keyword evidence="5 10" id="KW-0808">Transferase</keyword>
<evidence type="ECO:0000256" key="8">
    <source>
        <dbReference type="ARBA" id="ARBA00049348"/>
    </source>
</evidence>
<dbReference type="CDD" id="cd06445">
    <property type="entry name" value="ATase"/>
    <property type="match status" value="1"/>
</dbReference>
<keyword evidence="6" id="KW-0227">DNA damage</keyword>
<dbReference type="PANTHER" id="PTHR10815">
    <property type="entry name" value="METHYLATED-DNA--PROTEIN-CYSTEINE METHYLTRANSFERASE"/>
    <property type="match status" value="1"/>
</dbReference>
<protein>
    <recommendedName>
        <fullName evidence="3">methylated-DNA--[protein]-cysteine S-methyltransferase</fullName>
        <ecNumber evidence="3">2.1.1.63</ecNumber>
    </recommendedName>
</protein>
<dbReference type="InterPro" id="IPR036217">
    <property type="entry name" value="MethylDNA_cys_MeTrfase_DNAb"/>
</dbReference>
<dbReference type="Pfam" id="PF01035">
    <property type="entry name" value="DNA_binding_1"/>
    <property type="match status" value="1"/>
</dbReference>
<dbReference type="PANTHER" id="PTHR10815:SF13">
    <property type="entry name" value="METHYLATED-DNA--PROTEIN-CYSTEINE METHYLTRANSFERASE"/>
    <property type="match status" value="1"/>
</dbReference>
<gene>
    <name evidence="10" type="ORF">FuraDRAFT_1375</name>
</gene>
<evidence type="ECO:0000313" key="10">
    <source>
        <dbReference type="EMBL" id="EEG09435.1"/>
    </source>
</evidence>
<dbReference type="Gene3D" id="3.30.160.70">
    <property type="entry name" value="Methylated DNA-protein cysteine methyltransferase domain"/>
    <property type="match status" value="1"/>
</dbReference>
<keyword evidence="4 10" id="KW-0489">Methyltransferase</keyword>
<dbReference type="AlphaFoldDB" id="B9Z1Z0"/>
<dbReference type="InterPro" id="IPR036388">
    <property type="entry name" value="WH-like_DNA-bd_sf"/>
</dbReference>
<reference evidence="10 11" key="1">
    <citation type="submission" date="2009-02" db="EMBL/GenBank/DDBJ databases">
        <title>Sequencing of the draft genome and assembly of Lutiella nitroferrum 2002.</title>
        <authorList>
            <consortium name="US DOE Joint Genome Institute (JGI-PGF)"/>
            <person name="Lucas S."/>
            <person name="Copeland A."/>
            <person name="Lapidus A."/>
            <person name="Glavina del Rio T."/>
            <person name="Tice H."/>
            <person name="Bruce D."/>
            <person name="Goodwin L."/>
            <person name="Pitluck S."/>
            <person name="Larimer F."/>
            <person name="Land M.L."/>
            <person name="Hauser L."/>
            <person name="Coates J.D."/>
        </authorList>
    </citation>
    <scope>NUCLEOTIDE SEQUENCE [LARGE SCALE GENOMIC DNA]</scope>
    <source>
        <strain evidence="10 11">2002</strain>
    </source>
</reference>
<dbReference type="PROSITE" id="PS00374">
    <property type="entry name" value="MGMT"/>
    <property type="match status" value="1"/>
</dbReference>
<keyword evidence="7" id="KW-0234">DNA repair</keyword>
<dbReference type="SUPFAM" id="SSF53155">
    <property type="entry name" value="Methylated DNA-protein cysteine methyltransferase domain"/>
    <property type="match status" value="1"/>
</dbReference>
<name>B9Z1Z0_9NEIS</name>
<evidence type="ECO:0000259" key="9">
    <source>
        <dbReference type="Pfam" id="PF01035"/>
    </source>
</evidence>
<dbReference type="InterPro" id="IPR014048">
    <property type="entry name" value="MethylDNA_cys_MeTrfase_DNA-bd"/>
</dbReference>
<evidence type="ECO:0000256" key="2">
    <source>
        <dbReference type="ARBA" id="ARBA00008711"/>
    </source>
</evidence>
<evidence type="ECO:0000313" key="11">
    <source>
        <dbReference type="Proteomes" id="UP000003165"/>
    </source>
</evidence>
<dbReference type="InterPro" id="IPR001497">
    <property type="entry name" value="MethylDNA_cys_MeTrfase_AS"/>
</dbReference>
<comment type="catalytic activity">
    <reaction evidence="1">
        <text>a 4-O-methyl-thymidine in DNA + L-cysteinyl-[protein] = a thymidine in DNA + S-methyl-L-cysteinyl-[protein]</text>
        <dbReference type="Rhea" id="RHEA:53428"/>
        <dbReference type="Rhea" id="RHEA-COMP:10131"/>
        <dbReference type="Rhea" id="RHEA-COMP:10132"/>
        <dbReference type="Rhea" id="RHEA-COMP:13555"/>
        <dbReference type="Rhea" id="RHEA-COMP:13556"/>
        <dbReference type="ChEBI" id="CHEBI:29950"/>
        <dbReference type="ChEBI" id="CHEBI:82612"/>
        <dbReference type="ChEBI" id="CHEBI:137386"/>
        <dbReference type="ChEBI" id="CHEBI:137387"/>
        <dbReference type="EC" id="2.1.1.63"/>
    </reaction>
</comment>
<evidence type="ECO:0000256" key="7">
    <source>
        <dbReference type="ARBA" id="ARBA00023204"/>
    </source>
</evidence>
<proteinExistence type="inferred from homology"/>
<dbReference type="EMBL" id="ACIS01000003">
    <property type="protein sequence ID" value="EEG09435.1"/>
    <property type="molecule type" value="Genomic_DNA"/>
</dbReference>
<dbReference type="GO" id="GO:0003908">
    <property type="term" value="F:methylated-DNA-[protein]-cysteine S-methyltransferase activity"/>
    <property type="evidence" value="ECO:0007669"/>
    <property type="project" value="UniProtKB-EC"/>
</dbReference>
<dbReference type="SUPFAM" id="SSF46767">
    <property type="entry name" value="Methylated DNA-protein cysteine methyltransferase, C-terminal domain"/>
    <property type="match status" value="1"/>
</dbReference>
<evidence type="ECO:0000256" key="5">
    <source>
        <dbReference type="ARBA" id="ARBA00022679"/>
    </source>
</evidence>
<evidence type="ECO:0000256" key="3">
    <source>
        <dbReference type="ARBA" id="ARBA00011918"/>
    </source>
</evidence>
<evidence type="ECO:0000256" key="1">
    <source>
        <dbReference type="ARBA" id="ARBA00001286"/>
    </source>
</evidence>
<dbReference type="Proteomes" id="UP000003165">
    <property type="component" value="Unassembled WGS sequence"/>
</dbReference>
<sequence length="155" mass="16887">MSYTAVIAAPFGHLGIVAPFQVVSRIEFLDASVPLLSPEPGSLAEEVERQLQEYFRHPGFHFDLPCRPQGTPFQQRVWQAIASLPSGATVSYGAIAQQLGSSARAVGQACGNNPLPIVIPCHRVLARSGLGGFNHSSAEQTLSIKFWLLRHEQQR</sequence>
<dbReference type="EC" id="2.1.1.63" evidence="3"/>
<comment type="catalytic activity">
    <reaction evidence="8">
        <text>a 6-O-methyl-2'-deoxyguanosine in DNA + L-cysteinyl-[protein] = S-methyl-L-cysteinyl-[protein] + a 2'-deoxyguanosine in DNA</text>
        <dbReference type="Rhea" id="RHEA:24000"/>
        <dbReference type="Rhea" id="RHEA-COMP:10131"/>
        <dbReference type="Rhea" id="RHEA-COMP:10132"/>
        <dbReference type="Rhea" id="RHEA-COMP:11367"/>
        <dbReference type="Rhea" id="RHEA-COMP:11368"/>
        <dbReference type="ChEBI" id="CHEBI:29950"/>
        <dbReference type="ChEBI" id="CHEBI:82612"/>
        <dbReference type="ChEBI" id="CHEBI:85445"/>
        <dbReference type="ChEBI" id="CHEBI:85448"/>
        <dbReference type="EC" id="2.1.1.63"/>
    </reaction>
</comment>